<evidence type="ECO:0000313" key="9">
    <source>
        <dbReference type="EMBL" id="CAH2306838.1"/>
    </source>
</evidence>
<accession>A0AAD1SPA6</accession>
<protein>
    <submittedName>
        <fullName evidence="9">Kinase C theta type-like isoform X2</fullName>
    </submittedName>
</protein>
<dbReference type="InterPro" id="IPR000719">
    <property type="entry name" value="Prot_kinase_dom"/>
</dbReference>
<evidence type="ECO:0000256" key="5">
    <source>
        <dbReference type="ARBA" id="ARBA00022840"/>
    </source>
</evidence>
<dbReference type="SUPFAM" id="SSF56112">
    <property type="entry name" value="Protein kinase-like (PK-like)"/>
    <property type="match status" value="1"/>
</dbReference>
<reference evidence="9" key="1">
    <citation type="submission" date="2022-03" db="EMBL/GenBank/DDBJ databases">
        <authorList>
            <person name="Alioto T."/>
            <person name="Alioto T."/>
            <person name="Gomez Garrido J."/>
        </authorList>
    </citation>
    <scope>NUCLEOTIDE SEQUENCE</scope>
</reference>
<name>A0AAD1SPA6_PELCU</name>
<feature type="compositionally biased region" description="Basic and acidic residues" evidence="7">
    <location>
        <begin position="43"/>
        <end position="59"/>
    </location>
</feature>
<evidence type="ECO:0000256" key="1">
    <source>
        <dbReference type="ARBA" id="ARBA00022527"/>
    </source>
</evidence>
<feature type="compositionally biased region" description="Basic and acidic residues" evidence="7">
    <location>
        <begin position="16"/>
        <end position="27"/>
    </location>
</feature>
<dbReference type="GO" id="GO:0004674">
    <property type="term" value="F:protein serine/threonine kinase activity"/>
    <property type="evidence" value="ECO:0007669"/>
    <property type="project" value="UniProtKB-KW"/>
</dbReference>
<keyword evidence="4 9" id="KW-0418">Kinase</keyword>
<dbReference type="PANTHER" id="PTHR24351">
    <property type="entry name" value="RIBOSOMAL PROTEIN S6 KINASE"/>
    <property type="match status" value="1"/>
</dbReference>
<gene>
    <name evidence="9" type="ORF">PECUL_23A010836</name>
</gene>
<keyword evidence="3 6" id="KW-0547">Nucleotide-binding</keyword>
<evidence type="ECO:0000256" key="4">
    <source>
        <dbReference type="ARBA" id="ARBA00022777"/>
    </source>
</evidence>
<dbReference type="InterPro" id="IPR011009">
    <property type="entry name" value="Kinase-like_dom_sf"/>
</dbReference>
<feature type="region of interest" description="Disordered" evidence="7">
    <location>
        <begin position="1"/>
        <end position="66"/>
    </location>
</feature>
<organism evidence="9 10">
    <name type="scientific">Pelobates cultripes</name>
    <name type="common">Western spadefoot toad</name>
    <dbReference type="NCBI Taxonomy" id="61616"/>
    <lineage>
        <taxon>Eukaryota</taxon>
        <taxon>Metazoa</taxon>
        <taxon>Chordata</taxon>
        <taxon>Craniata</taxon>
        <taxon>Vertebrata</taxon>
        <taxon>Euteleostomi</taxon>
        <taxon>Amphibia</taxon>
        <taxon>Batrachia</taxon>
        <taxon>Anura</taxon>
        <taxon>Pelobatoidea</taxon>
        <taxon>Pelobatidae</taxon>
        <taxon>Pelobates</taxon>
    </lineage>
</organism>
<feature type="binding site" evidence="6">
    <location>
        <position position="114"/>
    </location>
    <ligand>
        <name>ATP</name>
        <dbReference type="ChEBI" id="CHEBI:30616"/>
    </ligand>
</feature>
<evidence type="ECO:0000256" key="7">
    <source>
        <dbReference type="SAM" id="MobiDB-lite"/>
    </source>
</evidence>
<keyword evidence="1" id="KW-0723">Serine/threonine-protein kinase</keyword>
<evidence type="ECO:0000256" key="6">
    <source>
        <dbReference type="PROSITE-ProRule" id="PRU10141"/>
    </source>
</evidence>
<dbReference type="Pfam" id="PF00069">
    <property type="entry name" value="Pkinase"/>
    <property type="match status" value="1"/>
</dbReference>
<dbReference type="AlphaFoldDB" id="A0AAD1SPA6"/>
<dbReference type="PROSITE" id="PS00107">
    <property type="entry name" value="PROTEIN_KINASE_ATP"/>
    <property type="match status" value="1"/>
</dbReference>
<dbReference type="EMBL" id="OW240918">
    <property type="protein sequence ID" value="CAH2306838.1"/>
    <property type="molecule type" value="Genomic_DNA"/>
</dbReference>
<keyword evidence="2" id="KW-0808">Transferase</keyword>
<keyword evidence="10" id="KW-1185">Reference proteome</keyword>
<dbReference type="InterPro" id="IPR017441">
    <property type="entry name" value="Protein_kinase_ATP_BS"/>
</dbReference>
<dbReference type="Gene3D" id="3.30.200.20">
    <property type="entry name" value="Phosphorylase Kinase, domain 1"/>
    <property type="match status" value="1"/>
</dbReference>
<sequence>MSDKKAKKRPMEEEDSSGRKQQEEQSKDGIICNDLHVKKRKKEEHEERQQPVKKEENHGKISVSSSVLRPPLESSLSLERFTFHKLLGKGGYGKVFLASDEITKKVVALKIVRKRDLLTEASDRTLAEQRVLKLAAGSHYLAKAYGAFQTPLSKSQMYKAFPIKVFFRISTHMGKTTNESKS</sequence>
<feature type="domain" description="Protein kinase" evidence="8">
    <location>
        <begin position="81"/>
        <end position="182"/>
    </location>
</feature>
<evidence type="ECO:0000313" key="10">
    <source>
        <dbReference type="Proteomes" id="UP001295444"/>
    </source>
</evidence>
<keyword evidence="5 6" id="KW-0067">ATP-binding</keyword>
<evidence type="ECO:0000256" key="2">
    <source>
        <dbReference type="ARBA" id="ARBA00022679"/>
    </source>
</evidence>
<dbReference type="GO" id="GO:0005524">
    <property type="term" value="F:ATP binding"/>
    <property type="evidence" value="ECO:0007669"/>
    <property type="project" value="UniProtKB-UniRule"/>
</dbReference>
<evidence type="ECO:0000259" key="8">
    <source>
        <dbReference type="PROSITE" id="PS50011"/>
    </source>
</evidence>
<dbReference type="Proteomes" id="UP001295444">
    <property type="component" value="Chromosome 07"/>
</dbReference>
<evidence type="ECO:0000256" key="3">
    <source>
        <dbReference type="ARBA" id="ARBA00022741"/>
    </source>
</evidence>
<dbReference type="PROSITE" id="PS50011">
    <property type="entry name" value="PROTEIN_KINASE_DOM"/>
    <property type="match status" value="1"/>
</dbReference>
<proteinExistence type="predicted"/>